<dbReference type="Proteomes" id="UP000194127">
    <property type="component" value="Unassembled WGS sequence"/>
</dbReference>
<dbReference type="GeneID" id="36328013"/>
<dbReference type="RefSeq" id="XP_024340286.1">
    <property type="nucleotide sequence ID" value="XM_024483064.1"/>
</dbReference>
<dbReference type="Pfam" id="PF09729">
    <property type="entry name" value="Gti1_Pac2"/>
    <property type="match status" value="1"/>
</dbReference>
<organism evidence="2 3">
    <name type="scientific">Postia placenta MAD-698-R-SB12</name>
    <dbReference type="NCBI Taxonomy" id="670580"/>
    <lineage>
        <taxon>Eukaryota</taxon>
        <taxon>Fungi</taxon>
        <taxon>Dikarya</taxon>
        <taxon>Basidiomycota</taxon>
        <taxon>Agaricomycotina</taxon>
        <taxon>Agaricomycetes</taxon>
        <taxon>Polyporales</taxon>
        <taxon>Adustoporiaceae</taxon>
        <taxon>Rhodonia</taxon>
    </lineage>
</organism>
<reference evidence="2 3" key="1">
    <citation type="submission" date="2017-04" db="EMBL/GenBank/DDBJ databases">
        <title>Genome Sequence of the Model Brown-Rot Fungus Postia placenta SB12.</title>
        <authorList>
            <consortium name="DOE Joint Genome Institute"/>
            <person name="Gaskell J."/>
            <person name="Kersten P."/>
            <person name="Larrondo L.F."/>
            <person name="Canessa P."/>
            <person name="Martinez D."/>
            <person name="Hibbett D."/>
            <person name="Schmoll M."/>
            <person name="Kubicek C.P."/>
            <person name="Martinez A.T."/>
            <person name="Yadav J."/>
            <person name="Master E."/>
            <person name="Magnuson J.K."/>
            <person name="James T."/>
            <person name="Yaver D."/>
            <person name="Berka R."/>
            <person name="Labutti K."/>
            <person name="Lipzen A."/>
            <person name="Aerts A."/>
            <person name="Barry K."/>
            <person name="Henrissat B."/>
            <person name="Blanchette R."/>
            <person name="Grigoriev I."/>
            <person name="Cullen D."/>
        </authorList>
    </citation>
    <scope>NUCLEOTIDE SEQUENCE [LARGE SCALE GENOMIC DNA]</scope>
    <source>
        <strain evidence="2 3">MAD-698-R-SB12</strain>
    </source>
</reference>
<name>A0A1X6N4W6_9APHY</name>
<gene>
    <name evidence="2" type="ORF">POSPLADRAFT_1088565</name>
</gene>
<evidence type="ECO:0000313" key="3">
    <source>
        <dbReference type="Proteomes" id="UP000194127"/>
    </source>
</evidence>
<dbReference type="AlphaFoldDB" id="A0A1X6N4W6"/>
<dbReference type="InterPro" id="IPR018608">
    <property type="entry name" value="Gti1/Pac2"/>
</dbReference>
<dbReference type="OrthoDB" id="5572844at2759"/>
<proteinExistence type="predicted"/>
<dbReference type="PANTHER" id="PTHR28027:SF2">
    <property type="entry name" value="TRANSCRIPTIONAL REGULATOR MIT1"/>
    <property type="match status" value="1"/>
</dbReference>
<feature type="non-terminal residue" evidence="2">
    <location>
        <position position="273"/>
    </location>
</feature>
<evidence type="ECO:0008006" key="4">
    <source>
        <dbReference type="Google" id="ProtNLM"/>
    </source>
</evidence>
<sequence>MQQPTLQNIRIRSTHDAHKIFYAVARRVLPMTTRRLDAEERRAICSGNVYIWEERCANSEATGMGMERWTDGMGWGPSRVRDEFLFYHQRENEANDDPSHPSAGWANIMRKRDTRPGGHPYSRTDTERLIKQTYSVHVYLPEDRPRNATRKWHLTAYFSQTTLDSLSTIDEILGVGDVMVPDGWFKSARASKAKRAETSSGDELAPPPRARASPSSPSTPSRTTRAPSPPRRHGLGPRGPRDLVPLDVLQGLARPVRNPVDEQFLRRFASSGV</sequence>
<feature type="compositionally biased region" description="Low complexity" evidence="1">
    <location>
        <begin position="210"/>
        <end position="226"/>
    </location>
</feature>
<dbReference type="GO" id="GO:0003677">
    <property type="term" value="F:DNA binding"/>
    <property type="evidence" value="ECO:0007669"/>
    <property type="project" value="TreeGrafter"/>
</dbReference>
<feature type="region of interest" description="Disordered" evidence="1">
    <location>
        <begin position="191"/>
        <end position="244"/>
    </location>
</feature>
<evidence type="ECO:0000313" key="2">
    <source>
        <dbReference type="EMBL" id="OSX63492.1"/>
    </source>
</evidence>
<evidence type="ECO:0000256" key="1">
    <source>
        <dbReference type="SAM" id="MobiDB-lite"/>
    </source>
</evidence>
<keyword evidence="3" id="KW-1185">Reference proteome</keyword>
<protein>
    <recommendedName>
        <fullName evidence="4">cAMP-independent regulatory protein</fullName>
    </recommendedName>
</protein>
<dbReference type="EMBL" id="KZ110595">
    <property type="protein sequence ID" value="OSX63492.1"/>
    <property type="molecule type" value="Genomic_DNA"/>
</dbReference>
<accession>A0A1X6N4W6</accession>
<dbReference type="PANTHER" id="PTHR28027">
    <property type="entry name" value="TRANSCRIPTIONAL REGULATOR MIT1"/>
    <property type="match status" value="1"/>
</dbReference>